<dbReference type="Proteomes" id="UP000054408">
    <property type="component" value="Unassembled WGS sequence"/>
</dbReference>
<dbReference type="GO" id="GO:0006891">
    <property type="term" value="P:intra-Golgi vesicle-mediated transport"/>
    <property type="evidence" value="ECO:0007669"/>
    <property type="project" value="TreeGrafter"/>
</dbReference>
<keyword evidence="5" id="KW-0653">Protein transport</keyword>
<keyword evidence="7" id="KW-0472">Membrane</keyword>
<evidence type="ECO:0000256" key="6">
    <source>
        <dbReference type="ARBA" id="ARBA00023034"/>
    </source>
</evidence>
<dbReference type="AlphaFoldDB" id="A0A0L0DLZ5"/>
<evidence type="ECO:0000313" key="11">
    <source>
        <dbReference type="EMBL" id="KNC52413.1"/>
    </source>
</evidence>
<dbReference type="GeneID" id="25567094"/>
<feature type="coiled-coil region" evidence="9">
    <location>
        <begin position="607"/>
        <end position="668"/>
    </location>
</feature>
<dbReference type="Pfam" id="PF04124">
    <property type="entry name" value="Dor1"/>
    <property type="match status" value="1"/>
</dbReference>
<keyword evidence="12" id="KW-1185">Reference proteome</keyword>
<dbReference type="GO" id="GO:0017119">
    <property type="term" value="C:Golgi transport complex"/>
    <property type="evidence" value="ECO:0007669"/>
    <property type="project" value="InterPro"/>
</dbReference>
<reference evidence="11 12" key="1">
    <citation type="submission" date="2010-05" db="EMBL/GenBank/DDBJ databases">
        <title>The Genome Sequence of Thecamonas trahens ATCC 50062.</title>
        <authorList>
            <consortium name="The Broad Institute Genome Sequencing Platform"/>
            <person name="Russ C."/>
            <person name="Cuomo C."/>
            <person name="Shea T."/>
            <person name="Young S.K."/>
            <person name="Zeng Q."/>
            <person name="Koehrsen M."/>
            <person name="Haas B."/>
            <person name="Borodovsky M."/>
            <person name="Guigo R."/>
            <person name="Alvarado L."/>
            <person name="Berlin A."/>
            <person name="Bochicchio J."/>
            <person name="Borenstein D."/>
            <person name="Chapman S."/>
            <person name="Chen Z."/>
            <person name="Freedman E."/>
            <person name="Gellesch M."/>
            <person name="Goldberg J."/>
            <person name="Griggs A."/>
            <person name="Gujja S."/>
            <person name="Heilman E."/>
            <person name="Heiman D."/>
            <person name="Hepburn T."/>
            <person name="Howarth C."/>
            <person name="Jen D."/>
            <person name="Larson L."/>
            <person name="Mehta T."/>
            <person name="Park D."/>
            <person name="Pearson M."/>
            <person name="Roberts A."/>
            <person name="Saif S."/>
            <person name="Shenoy N."/>
            <person name="Sisk P."/>
            <person name="Stolte C."/>
            <person name="Sykes S."/>
            <person name="Thomson T."/>
            <person name="Walk T."/>
            <person name="White J."/>
            <person name="Yandava C."/>
            <person name="Burger G."/>
            <person name="Gray M.W."/>
            <person name="Holland P.W.H."/>
            <person name="King N."/>
            <person name="Lang F.B.F."/>
            <person name="Roger A.J."/>
            <person name="Ruiz-Trillo I."/>
            <person name="Lander E."/>
            <person name="Nusbaum C."/>
        </authorList>
    </citation>
    <scope>NUCLEOTIDE SEQUENCE [LARGE SCALE GENOMIC DNA]</scope>
    <source>
        <strain evidence="11 12">ATCC 50062</strain>
    </source>
</reference>
<feature type="coiled-coil region" evidence="9">
    <location>
        <begin position="333"/>
        <end position="371"/>
    </location>
</feature>
<feature type="region of interest" description="Disordered" evidence="10">
    <location>
        <begin position="857"/>
        <end position="897"/>
    </location>
</feature>
<gene>
    <name evidence="11" type="ORF">AMSG_08388</name>
</gene>
<evidence type="ECO:0000313" key="12">
    <source>
        <dbReference type="Proteomes" id="UP000054408"/>
    </source>
</evidence>
<dbReference type="GO" id="GO:0015031">
    <property type="term" value="P:protein transport"/>
    <property type="evidence" value="ECO:0007669"/>
    <property type="project" value="UniProtKB-KW"/>
</dbReference>
<evidence type="ECO:0000256" key="4">
    <source>
        <dbReference type="ARBA" id="ARBA00022448"/>
    </source>
</evidence>
<keyword evidence="6" id="KW-0333">Golgi apparatus</keyword>
<dbReference type="InterPro" id="IPR016159">
    <property type="entry name" value="Cullin_repeat-like_dom_sf"/>
</dbReference>
<evidence type="ECO:0000256" key="2">
    <source>
        <dbReference type="ARBA" id="ARBA00006419"/>
    </source>
</evidence>
<evidence type="ECO:0000256" key="8">
    <source>
        <dbReference type="ARBA" id="ARBA00031347"/>
    </source>
</evidence>
<keyword evidence="4" id="KW-0813">Transport</keyword>
<name>A0A0L0DLZ5_THETB</name>
<evidence type="ECO:0000256" key="3">
    <source>
        <dbReference type="ARBA" id="ARBA00020983"/>
    </source>
</evidence>
<keyword evidence="9" id="KW-0175">Coiled coil</keyword>
<evidence type="ECO:0000256" key="10">
    <source>
        <dbReference type="SAM" id="MobiDB-lite"/>
    </source>
</evidence>
<dbReference type="GO" id="GO:0000139">
    <property type="term" value="C:Golgi membrane"/>
    <property type="evidence" value="ECO:0007669"/>
    <property type="project" value="UniProtKB-SubCell"/>
</dbReference>
<evidence type="ECO:0000256" key="1">
    <source>
        <dbReference type="ARBA" id="ARBA00004395"/>
    </source>
</evidence>
<comment type="subcellular location">
    <subcellularLocation>
        <location evidence="1">Golgi apparatus membrane</location>
        <topology evidence="1">Peripheral membrane protein</topology>
    </subcellularLocation>
</comment>
<protein>
    <recommendedName>
        <fullName evidence="3">Conserved oligomeric Golgi complex subunit 8</fullName>
    </recommendedName>
    <alternativeName>
        <fullName evidence="8">Component of oligomeric Golgi complex 8</fullName>
    </alternativeName>
</protein>
<dbReference type="OrthoDB" id="1661054at2759"/>
<feature type="region of interest" description="Disordered" evidence="10">
    <location>
        <begin position="529"/>
        <end position="548"/>
    </location>
</feature>
<dbReference type="RefSeq" id="XP_013755456.1">
    <property type="nucleotide sequence ID" value="XM_013900002.1"/>
</dbReference>
<feature type="region of interest" description="Disordered" evidence="10">
    <location>
        <begin position="430"/>
        <end position="457"/>
    </location>
</feature>
<feature type="region of interest" description="Disordered" evidence="10">
    <location>
        <begin position="921"/>
        <end position="973"/>
    </location>
</feature>
<dbReference type="PANTHER" id="PTHR21311:SF0">
    <property type="entry name" value="CONSERVED OLIGOMERIC GOLGI COMPLEX SUBUNIT 8"/>
    <property type="match status" value="1"/>
</dbReference>
<feature type="non-terminal residue" evidence="11">
    <location>
        <position position="1"/>
    </location>
</feature>
<evidence type="ECO:0000256" key="5">
    <source>
        <dbReference type="ARBA" id="ARBA00022927"/>
    </source>
</evidence>
<sequence length="973" mass="100207">MTEQLVARVTGGIEGEVGPEHVRYAGSLSGYSLGRLRSEPAAVQGAAARLAAALEETAQKEYPAFVHAAATMGEVRHEFEAVSEALDGVVARLPAAVDAAHHFAEAGRAALDERRRNALVLAQAPQLVELLEAPALMESLVRAEAYDDALALREFVVKAGKKLGHIPLVASLVGKVGRATALMVGQIRAQLESDVKVPACITLVSLLRRVGLFSPRQLRVMFLAARNAFLRQQLEAVPTSEAGHYVLDMINAYRVTALHVVTQYSAVFADDLNSDGGAARAALNLVSINYGNLSVVLEAVLKTVNEHAQHLTRLSAQPKPLQADALDPLLARLDALESERKAEKAAAAAREKELKDAVRAAEAKVAALEAVVTPLADDVSNVVALAAGAMPRSETEDRLAEIGSSQSKLADRLTVLANSLPETYATKAEVSEMGAARKSPAPARPGSTSTPLGAGLGADSSGLAVEVEGLASRMADLEGLVGGVEVPGVRDAANVLEARADAVHAVVSELEAKMAILSDQVAAAAAAAATGGSGGGSGDDHGSAAGGSGDGGAMLAGLSSDVSKLKMLRPEIDTLKHSLASLRSTVADAVAREADTSGLLETHDATIKNLDAAAAKSRARLAELESELALVKDAAAPASGLDSLKQNMASLKSMLNALEAESGEAKAAAATSETGATVGSGEARASSAVVKAALDALRSRVSKLEARAASGGAAVATASGGSAGAGGSDALVQYRLDASLESDDAVDDLAALQEPLAAALREKAELGYVDEALNELDERLRSLANFASDKLEALANAVRSRASIRDMQEMEEDLLGMLSASTGEGSYTTAGRLHFRCLSCNRSTATVSGPASSFYTRSLTSSGRPATAAGPATSSFGRAGSSPRNMRPPSAAGATALYPTGVTPTALFGVDNRVYHGRVETDGEASAGAGNYATHPRPRSSQTMLNRPPAEPEYGVPGTGPVDVEYTDTYEIR</sequence>
<organism evidence="11 12">
    <name type="scientific">Thecamonas trahens ATCC 50062</name>
    <dbReference type="NCBI Taxonomy" id="461836"/>
    <lineage>
        <taxon>Eukaryota</taxon>
        <taxon>Apusozoa</taxon>
        <taxon>Apusomonadida</taxon>
        <taxon>Apusomonadidae</taxon>
        <taxon>Thecamonas</taxon>
    </lineage>
</organism>
<dbReference type="eggNOG" id="KOG2069">
    <property type="taxonomic scope" value="Eukaryota"/>
</dbReference>
<accession>A0A0L0DLZ5</accession>
<proteinExistence type="inferred from homology"/>
<dbReference type="InterPro" id="IPR007255">
    <property type="entry name" value="COG8"/>
</dbReference>
<evidence type="ECO:0000256" key="9">
    <source>
        <dbReference type="SAM" id="Coils"/>
    </source>
</evidence>
<dbReference type="Gene3D" id="1.10.287.1490">
    <property type="match status" value="1"/>
</dbReference>
<dbReference type="STRING" id="461836.A0A0L0DLZ5"/>
<dbReference type="SUPFAM" id="SSF74788">
    <property type="entry name" value="Cullin repeat-like"/>
    <property type="match status" value="1"/>
</dbReference>
<dbReference type="EMBL" id="GL349472">
    <property type="protein sequence ID" value="KNC52413.1"/>
    <property type="molecule type" value="Genomic_DNA"/>
</dbReference>
<comment type="similarity">
    <text evidence="2">Belongs to the COG8 family.</text>
</comment>
<evidence type="ECO:0000256" key="7">
    <source>
        <dbReference type="ARBA" id="ARBA00023136"/>
    </source>
</evidence>
<dbReference type="PANTHER" id="PTHR21311">
    <property type="entry name" value="CONSERVED OLIGOMERIC GOLGI COMPLEX COMPONENT 8"/>
    <property type="match status" value="1"/>
</dbReference>